<sequence length="67" mass="7150">MVLREGPAGWLVAGWPSECKPLENGLEGGETLGDGVKELWGGSERALREGVKELLQIGERGMGKGEE</sequence>
<accession>A0AAE1PQZ0</accession>
<organism evidence="1 2">
    <name type="scientific">Petrolisthes manimaculis</name>
    <dbReference type="NCBI Taxonomy" id="1843537"/>
    <lineage>
        <taxon>Eukaryota</taxon>
        <taxon>Metazoa</taxon>
        <taxon>Ecdysozoa</taxon>
        <taxon>Arthropoda</taxon>
        <taxon>Crustacea</taxon>
        <taxon>Multicrustacea</taxon>
        <taxon>Malacostraca</taxon>
        <taxon>Eumalacostraca</taxon>
        <taxon>Eucarida</taxon>
        <taxon>Decapoda</taxon>
        <taxon>Pleocyemata</taxon>
        <taxon>Anomura</taxon>
        <taxon>Galatheoidea</taxon>
        <taxon>Porcellanidae</taxon>
        <taxon>Petrolisthes</taxon>
    </lineage>
</organism>
<protein>
    <submittedName>
        <fullName evidence="1">Uncharacterized protein</fullName>
    </submittedName>
</protein>
<keyword evidence="2" id="KW-1185">Reference proteome</keyword>
<proteinExistence type="predicted"/>
<evidence type="ECO:0000313" key="2">
    <source>
        <dbReference type="Proteomes" id="UP001292094"/>
    </source>
</evidence>
<name>A0AAE1PQZ0_9EUCA</name>
<gene>
    <name evidence="1" type="ORF">Pmani_016083</name>
</gene>
<dbReference type="EMBL" id="JAWZYT010001408">
    <property type="protein sequence ID" value="KAK4312491.1"/>
    <property type="molecule type" value="Genomic_DNA"/>
</dbReference>
<reference evidence="1" key="1">
    <citation type="submission" date="2023-11" db="EMBL/GenBank/DDBJ databases">
        <title>Genome assemblies of two species of porcelain crab, Petrolisthes cinctipes and Petrolisthes manimaculis (Anomura: Porcellanidae).</title>
        <authorList>
            <person name="Angst P."/>
        </authorList>
    </citation>
    <scope>NUCLEOTIDE SEQUENCE</scope>
    <source>
        <strain evidence="1">PB745_02</strain>
        <tissue evidence="1">Gill</tissue>
    </source>
</reference>
<comment type="caution">
    <text evidence="1">The sequence shown here is derived from an EMBL/GenBank/DDBJ whole genome shotgun (WGS) entry which is preliminary data.</text>
</comment>
<dbReference type="Proteomes" id="UP001292094">
    <property type="component" value="Unassembled WGS sequence"/>
</dbReference>
<dbReference type="AlphaFoldDB" id="A0AAE1PQZ0"/>
<evidence type="ECO:0000313" key="1">
    <source>
        <dbReference type="EMBL" id="KAK4312491.1"/>
    </source>
</evidence>